<feature type="domain" description="K+ potassium transporter C-terminal" evidence="2">
    <location>
        <begin position="24"/>
        <end position="159"/>
    </location>
</feature>
<name>A0A2M7G692_9BACT</name>
<evidence type="ECO:0000259" key="2">
    <source>
        <dbReference type="Pfam" id="PF22776"/>
    </source>
</evidence>
<reference evidence="3 4" key="1">
    <citation type="submission" date="2017-09" db="EMBL/GenBank/DDBJ databases">
        <title>Depth-based differentiation of microbial function through sediment-hosted aquifers and enrichment of novel symbionts in the deep terrestrial subsurface.</title>
        <authorList>
            <person name="Probst A.J."/>
            <person name="Ladd B."/>
            <person name="Jarett J.K."/>
            <person name="Geller-Mcgrath D.E."/>
            <person name="Sieber C.M."/>
            <person name="Emerson J.B."/>
            <person name="Anantharaman K."/>
            <person name="Thomas B.C."/>
            <person name="Malmstrom R."/>
            <person name="Stieglmeier M."/>
            <person name="Klingl A."/>
            <person name="Woyke T."/>
            <person name="Ryan C.M."/>
            <person name="Banfield J.F."/>
        </authorList>
    </citation>
    <scope>NUCLEOTIDE SEQUENCE [LARGE SCALE GENOMIC DNA]</scope>
    <source>
        <strain evidence="3">CG17_big_fil_post_rev_8_21_14_2_50_48_46</strain>
    </source>
</reference>
<keyword evidence="1" id="KW-0813">Transport</keyword>
<comment type="caution">
    <text evidence="3">The sequence shown here is derived from an EMBL/GenBank/DDBJ whole genome shotgun (WGS) entry which is preliminary data.</text>
</comment>
<dbReference type="InterPro" id="IPR053952">
    <property type="entry name" value="K_trans_C"/>
</dbReference>
<evidence type="ECO:0000313" key="4">
    <source>
        <dbReference type="Proteomes" id="UP000231019"/>
    </source>
</evidence>
<protein>
    <recommendedName>
        <fullName evidence="2">K+ potassium transporter C-terminal domain-containing protein</fullName>
    </recommendedName>
</protein>
<organism evidence="3 4">
    <name type="scientific">bacterium (Candidatus Blackallbacteria) CG17_big_fil_post_rev_8_21_14_2_50_48_46</name>
    <dbReference type="NCBI Taxonomy" id="2014261"/>
    <lineage>
        <taxon>Bacteria</taxon>
        <taxon>Candidatus Blackallbacteria</taxon>
    </lineage>
</organism>
<accession>A0A2M7G692</accession>
<dbReference type="EMBL" id="PFFQ01000028">
    <property type="protein sequence ID" value="PIW17121.1"/>
    <property type="molecule type" value="Genomic_DNA"/>
</dbReference>
<proteinExistence type="predicted"/>
<dbReference type="GO" id="GO:0015293">
    <property type="term" value="F:symporter activity"/>
    <property type="evidence" value="ECO:0007669"/>
    <property type="project" value="UniProtKB-KW"/>
</dbReference>
<sequence>MDLGSGGHWRGLWRYWQQPLYTLKECFHGHLKLNHALHEQIILLSVKSKNIQAVEPENALEVNKLGRGVFQVTASYGFMQSPDIPRRLTACPDFKAWLIPENTTYFIGHQTLLLEQNKSRMAKWRRALFVFMSRKAWSAAGFFNLPRERVIEIGMQVEI</sequence>
<evidence type="ECO:0000313" key="3">
    <source>
        <dbReference type="EMBL" id="PIW17121.1"/>
    </source>
</evidence>
<dbReference type="AlphaFoldDB" id="A0A2M7G692"/>
<evidence type="ECO:0000256" key="1">
    <source>
        <dbReference type="ARBA" id="ARBA00022847"/>
    </source>
</evidence>
<keyword evidence="1" id="KW-0769">Symport</keyword>
<dbReference type="Proteomes" id="UP000231019">
    <property type="component" value="Unassembled WGS sequence"/>
</dbReference>
<dbReference type="Pfam" id="PF22776">
    <property type="entry name" value="K_trans_C"/>
    <property type="match status" value="1"/>
</dbReference>
<gene>
    <name evidence="3" type="ORF">COW36_09945</name>
</gene>